<dbReference type="AlphaFoldDB" id="A0A1M6UR81"/>
<name>A0A1M6UR81_9ACTN</name>
<evidence type="ECO:0008006" key="3">
    <source>
        <dbReference type="Google" id="ProtNLM"/>
    </source>
</evidence>
<proteinExistence type="predicted"/>
<keyword evidence="2" id="KW-1185">Reference proteome</keyword>
<accession>A0A1M6UR81</accession>
<organism evidence="1 2">
    <name type="scientific">Nocardiopsis flavescens</name>
    <dbReference type="NCBI Taxonomy" id="758803"/>
    <lineage>
        <taxon>Bacteria</taxon>
        <taxon>Bacillati</taxon>
        <taxon>Actinomycetota</taxon>
        <taxon>Actinomycetes</taxon>
        <taxon>Streptosporangiales</taxon>
        <taxon>Nocardiopsidaceae</taxon>
        <taxon>Nocardiopsis</taxon>
    </lineage>
</organism>
<gene>
    <name evidence="1" type="ORF">SAMN05421803_12935</name>
</gene>
<dbReference type="Proteomes" id="UP000184452">
    <property type="component" value="Unassembled WGS sequence"/>
</dbReference>
<reference evidence="1 2" key="1">
    <citation type="submission" date="2016-11" db="EMBL/GenBank/DDBJ databases">
        <authorList>
            <person name="Jaros S."/>
            <person name="Januszkiewicz K."/>
            <person name="Wedrychowicz H."/>
        </authorList>
    </citation>
    <scope>NUCLEOTIDE SEQUENCE [LARGE SCALE GENOMIC DNA]</scope>
    <source>
        <strain evidence="1 2">CGMCC 4.5723</strain>
    </source>
</reference>
<dbReference type="STRING" id="758803.SAMN05421803_12935"/>
<protein>
    <recommendedName>
        <fullName evidence="3">Roadblock/LAMTOR2 domain-containing protein</fullName>
    </recommendedName>
</protein>
<evidence type="ECO:0000313" key="2">
    <source>
        <dbReference type="Proteomes" id="UP000184452"/>
    </source>
</evidence>
<sequence length="100" mass="10296">MLMDRPTGHVVAAAGDVSALPSAEAVADGFRAVLGLGAGRAGPVEVEGLALGTRERHIVVRPVAAPLPHDLLLVVVLDRGRTNAALAARQVDEYARGLLT</sequence>
<dbReference type="EMBL" id="FQZK01000029">
    <property type="protein sequence ID" value="SHK71671.1"/>
    <property type="molecule type" value="Genomic_DNA"/>
</dbReference>
<evidence type="ECO:0000313" key="1">
    <source>
        <dbReference type="EMBL" id="SHK71671.1"/>
    </source>
</evidence>